<organism evidence="1 2">
    <name type="scientific">Pseudodesulfovibrio sediminis</name>
    <dbReference type="NCBI Taxonomy" id="2810563"/>
    <lineage>
        <taxon>Bacteria</taxon>
        <taxon>Pseudomonadati</taxon>
        <taxon>Thermodesulfobacteriota</taxon>
        <taxon>Desulfovibrionia</taxon>
        <taxon>Desulfovibrionales</taxon>
        <taxon>Desulfovibrionaceae</taxon>
    </lineage>
</organism>
<dbReference type="EMBL" id="AP024485">
    <property type="protein sequence ID" value="BCS87766.1"/>
    <property type="molecule type" value="Genomic_DNA"/>
</dbReference>
<evidence type="ECO:0000313" key="2">
    <source>
        <dbReference type="Proteomes" id="UP001053296"/>
    </source>
</evidence>
<gene>
    <name evidence="1" type="ORF">PSDVSF_10080</name>
</gene>
<name>A0ABM7P4H8_9BACT</name>
<accession>A0ABM7P4H8</accession>
<evidence type="ECO:0000313" key="1">
    <source>
        <dbReference type="EMBL" id="BCS87766.1"/>
    </source>
</evidence>
<reference evidence="1" key="1">
    <citation type="journal article" date="2022" name="Arch. Microbiol.">
        <title>Pseudodesulfovibrio sediminis sp. nov., a mesophilic and neutrophilic sulfate-reducing bacterium isolated from sediment of a brackish lake.</title>
        <authorList>
            <person name="Takahashi A."/>
            <person name="Kojima H."/>
            <person name="Watanabe M."/>
            <person name="Fukui M."/>
        </authorList>
    </citation>
    <scope>NUCLEOTIDE SEQUENCE</scope>
    <source>
        <strain evidence="1">SF6</strain>
    </source>
</reference>
<protein>
    <recommendedName>
        <fullName evidence="3">Transposase DDE domain-containing protein</fullName>
    </recommendedName>
</protein>
<sequence length="64" mass="7118">MDSRIILPWEMDMGLSRIGRCAAHLRALGGHLRQAIPAALTLLGRIMPKRGNPRNLPFTKEKGL</sequence>
<keyword evidence="2" id="KW-1185">Reference proteome</keyword>
<dbReference type="Proteomes" id="UP001053296">
    <property type="component" value="Chromosome"/>
</dbReference>
<proteinExistence type="predicted"/>
<evidence type="ECO:0008006" key="3">
    <source>
        <dbReference type="Google" id="ProtNLM"/>
    </source>
</evidence>